<dbReference type="OrthoDB" id="10251508at2759"/>
<evidence type="ECO:0000256" key="4">
    <source>
        <dbReference type="ARBA" id="ARBA00023136"/>
    </source>
</evidence>
<evidence type="ECO:0000256" key="2">
    <source>
        <dbReference type="ARBA" id="ARBA00022692"/>
    </source>
</evidence>
<gene>
    <name evidence="5" type="ORF">BN9_005940</name>
</gene>
<dbReference type="PANTHER" id="PTHR12988:SF6">
    <property type="entry name" value="SPHINGOMYELIN PHOSPHODIESTERASE 4"/>
    <property type="match status" value="1"/>
</dbReference>
<keyword evidence="3" id="KW-1133">Transmembrane helix</keyword>
<proteinExistence type="predicted"/>
<dbReference type="AlphaFoldDB" id="A0A024FZ76"/>
<evidence type="ECO:0008006" key="7">
    <source>
        <dbReference type="Google" id="ProtNLM"/>
    </source>
</evidence>
<dbReference type="Proteomes" id="UP000053237">
    <property type="component" value="Unassembled WGS sequence"/>
</dbReference>
<comment type="caution">
    <text evidence="5">The sequence shown here is derived from an EMBL/GenBank/DDBJ whole genome shotgun (WGS) entry which is preliminary data.</text>
</comment>
<dbReference type="STRING" id="65357.A0A024FZ76"/>
<keyword evidence="2" id="KW-0812">Transmembrane</keyword>
<dbReference type="InterPro" id="IPR024129">
    <property type="entry name" value="Sphingomy_SMPD4"/>
</dbReference>
<organism evidence="5 6">
    <name type="scientific">Albugo candida</name>
    <dbReference type="NCBI Taxonomy" id="65357"/>
    <lineage>
        <taxon>Eukaryota</taxon>
        <taxon>Sar</taxon>
        <taxon>Stramenopiles</taxon>
        <taxon>Oomycota</taxon>
        <taxon>Peronosporomycetes</taxon>
        <taxon>Albuginales</taxon>
        <taxon>Albuginaceae</taxon>
        <taxon>Albugo</taxon>
    </lineage>
</organism>
<reference evidence="5 6" key="1">
    <citation type="submission" date="2012-05" db="EMBL/GenBank/DDBJ databases">
        <title>Recombination and specialization in a pathogen metapopulation.</title>
        <authorList>
            <person name="Gardiner A."/>
            <person name="Kemen E."/>
            <person name="Schultz-Larsen T."/>
            <person name="MacLean D."/>
            <person name="Van Oosterhout C."/>
            <person name="Jones J.D.G."/>
        </authorList>
    </citation>
    <scope>NUCLEOTIDE SEQUENCE [LARGE SCALE GENOMIC DNA]</scope>
    <source>
        <strain evidence="5 6">Ac Nc2</strain>
    </source>
</reference>
<sequence>MRMDSASAENDDEFSNLLASYDIIHSCDALREYLFYHSQFRVGRRSNQCRSEFYERIHLILDRIFGNDDLSRHRYGGWLDYSAQNDGISTPPHLKETESTASQIASPSELKYVHAEKTTDCGIFGKELLTQSSRKLVKFLSISILERDEGSLCQFIFQTHHSVLFRYELDTLPEQAKISILTNSPWTSVLFTQLLHKSIIKHPIDTRNPSLLLTAQELYLFYFLRHPASAGHYSTTSNSIPKEKQHQGTFLTSISHSFHRAGKRFGRQDHTWRSFFRDGYTPLLHNNPYNVLLLHYLGIFLPDTNMTVKNRFHSNLLKNTNIFLHTLIEFWLRQNMILFYENVSELNGFPIRQTCEQIGPIHENTIGNRNNPLAIVQTQTSYMAPSDDLLSSLVVTIIHLLSDSHYPISMRPIMKSLYPTDVLTLNVHVVRRPLYEFLRLVFSRAPIGLTPIAFLTISDVWLAYIQPWRCKHWAACRQSNDAYTSDWESFVLANYQFYAVLLGAFVQRAKELDFSIQSRRNLLLRVLSVYTADLLSILKRIDGYLQRKGSRIERIDEVDMEQYQIVEYYCKMLGIECIPVPLHETFHRDAERLYDKLVNDSCCTEKDSSQDATMDRLCGMLRSIFEIPDAYVASVTQVKSSFSPIDSLEPTRDVKQPHRLTRQGIFELKNGLRLCSPDTATYIGDPILRPIRSYEIPILVRLLYRISIWLNGIFGLENPYRGKNLQDNIDVKSPVFRINLRFLASKPNLITISVLMLLLWISWR</sequence>
<evidence type="ECO:0000256" key="1">
    <source>
        <dbReference type="ARBA" id="ARBA00004167"/>
    </source>
</evidence>
<dbReference type="GO" id="GO:0016020">
    <property type="term" value="C:membrane"/>
    <property type="evidence" value="ECO:0007669"/>
    <property type="project" value="UniProtKB-SubCell"/>
</dbReference>
<keyword evidence="4" id="KW-0472">Membrane</keyword>
<name>A0A024FZ76_9STRA</name>
<protein>
    <recommendedName>
        <fullName evidence="7">Sphingomyelin phosphodiesterase 4</fullName>
    </recommendedName>
</protein>
<evidence type="ECO:0000256" key="3">
    <source>
        <dbReference type="ARBA" id="ARBA00022989"/>
    </source>
</evidence>
<dbReference type="GO" id="GO:0046475">
    <property type="term" value="P:glycerophospholipid catabolic process"/>
    <property type="evidence" value="ECO:0007669"/>
    <property type="project" value="TreeGrafter"/>
</dbReference>
<evidence type="ECO:0000313" key="6">
    <source>
        <dbReference type="Proteomes" id="UP000053237"/>
    </source>
</evidence>
<accession>A0A024FZ76</accession>
<keyword evidence="6" id="KW-1185">Reference proteome</keyword>
<dbReference type="EMBL" id="CAIX01000003">
    <property type="protein sequence ID" value="CCI39811.1"/>
    <property type="molecule type" value="Genomic_DNA"/>
</dbReference>
<evidence type="ECO:0000313" key="5">
    <source>
        <dbReference type="EMBL" id="CCI39811.1"/>
    </source>
</evidence>
<dbReference type="GO" id="GO:0006685">
    <property type="term" value="P:sphingomyelin catabolic process"/>
    <property type="evidence" value="ECO:0007669"/>
    <property type="project" value="TreeGrafter"/>
</dbReference>
<dbReference type="Pfam" id="PF14724">
    <property type="entry name" value="mit_SMPDase"/>
    <property type="match status" value="2"/>
</dbReference>
<comment type="subcellular location">
    <subcellularLocation>
        <location evidence="1">Membrane</location>
        <topology evidence="1">Single-pass membrane protein</topology>
    </subcellularLocation>
</comment>
<dbReference type="PANTHER" id="PTHR12988">
    <property type="entry name" value="SPHINGOMYELIN PHOSPHODIESTERASE 4"/>
    <property type="match status" value="1"/>
</dbReference>
<dbReference type="GO" id="GO:0046513">
    <property type="term" value="P:ceramide biosynthetic process"/>
    <property type="evidence" value="ECO:0007669"/>
    <property type="project" value="TreeGrafter"/>
</dbReference>
<dbReference type="InParanoid" id="A0A024FZ76"/>
<dbReference type="GO" id="GO:0050290">
    <property type="term" value="F:sphingomyelin phosphodiesterase D activity"/>
    <property type="evidence" value="ECO:0007669"/>
    <property type="project" value="InterPro"/>
</dbReference>